<evidence type="ECO:0000313" key="9">
    <source>
        <dbReference type="EMBL" id="CDR33903.1"/>
    </source>
</evidence>
<keyword evidence="10" id="KW-1185">Reference proteome</keyword>
<evidence type="ECO:0000256" key="1">
    <source>
        <dbReference type="ARBA" id="ARBA00022723"/>
    </source>
</evidence>
<keyword evidence="6 7" id="KW-0234">DNA repair</keyword>
<feature type="zinc finger region" description="C4-type" evidence="7">
    <location>
        <begin position="67"/>
        <end position="82"/>
    </location>
</feature>
<dbReference type="GO" id="GO:0008270">
    <property type="term" value="F:zinc ion binding"/>
    <property type="evidence" value="ECO:0007669"/>
    <property type="project" value="UniProtKB-KW"/>
</dbReference>
<dbReference type="AlphaFoldDB" id="A0A090D1Z1"/>
<feature type="domain" description="Toprim" evidence="8">
    <location>
        <begin position="90"/>
        <end position="185"/>
    </location>
</feature>
<evidence type="ECO:0000259" key="8">
    <source>
        <dbReference type="PROSITE" id="PS50880"/>
    </source>
</evidence>
<keyword evidence="4 7" id="KW-0862">Zinc</keyword>
<gene>
    <name evidence="7 9" type="primary">recR</name>
    <name evidence="9" type="ORF">CSEC_1077</name>
</gene>
<comment type="function">
    <text evidence="7">May play a role in DNA repair. It seems to be involved in an RecBC-independent recombinational process of DNA repair. It may act with RecF and RecO.</text>
</comment>
<dbReference type="Gene3D" id="3.40.1360.10">
    <property type="match status" value="1"/>
</dbReference>
<dbReference type="InterPro" id="IPR023627">
    <property type="entry name" value="Rcmb_RecR"/>
</dbReference>
<dbReference type="PANTHER" id="PTHR30446:SF0">
    <property type="entry name" value="RECOMBINATION PROTEIN RECR"/>
    <property type="match status" value="1"/>
</dbReference>
<comment type="caution">
    <text evidence="9">The sequence shown here is derived from an EMBL/GenBank/DDBJ whole genome shotgun (WGS) entry which is preliminary data.</text>
</comment>
<dbReference type="GO" id="GO:0006281">
    <property type="term" value="P:DNA repair"/>
    <property type="evidence" value="ECO:0007669"/>
    <property type="project" value="UniProtKB-UniRule"/>
</dbReference>
<name>A0A090D1Z1_9BACT</name>
<dbReference type="SMART" id="SM00493">
    <property type="entry name" value="TOPRIM"/>
    <property type="match status" value="1"/>
</dbReference>
<dbReference type="GO" id="GO:0006310">
    <property type="term" value="P:DNA recombination"/>
    <property type="evidence" value="ECO:0007669"/>
    <property type="project" value="UniProtKB-UniRule"/>
</dbReference>
<keyword evidence="3 7" id="KW-0863">Zinc-finger</keyword>
<protein>
    <recommendedName>
        <fullName evidence="7">Recombination protein RecR</fullName>
    </recommendedName>
</protein>
<dbReference type="eggNOG" id="COG0353">
    <property type="taxonomic scope" value="Bacteria"/>
</dbReference>
<dbReference type="Proteomes" id="UP000031552">
    <property type="component" value="Unassembled WGS sequence"/>
</dbReference>
<dbReference type="STRING" id="1437425.CSEC_1077"/>
<evidence type="ECO:0000256" key="6">
    <source>
        <dbReference type="ARBA" id="ARBA00023204"/>
    </source>
</evidence>
<evidence type="ECO:0000313" key="10">
    <source>
        <dbReference type="Proteomes" id="UP000031552"/>
    </source>
</evidence>
<dbReference type="OrthoDB" id="9802672at2"/>
<keyword evidence="1 7" id="KW-0479">Metal-binding</keyword>
<dbReference type="Pfam" id="PF13662">
    <property type="entry name" value="Toprim_4"/>
    <property type="match status" value="1"/>
</dbReference>
<dbReference type="Gene3D" id="1.10.8.420">
    <property type="entry name" value="RecR Domain 1"/>
    <property type="match status" value="1"/>
</dbReference>
<dbReference type="SUPFAM" id="SSF111304">
    <property type="entry name" value="Recombination protein RecR"/>
    <property type="match status" value="1"/>
</dbReference>
<dbReference type="EMBL" id="CCEJ010000004">
    <property type="protein sequence ID" value="CDR33903.1"/>
    <property type="molecule type" value="Genomic_DNA"/>
</dbReference>
<evidence type="ECO:0000256" key="5">
    <source>
        <dbReference type="ARBA" id="ARBA00023172"/>
    </source>
</evidence>
<accession>A0A090D1Z1</accession>
<reference evidence="9" key="2">
    <citation type="submission" date="2014-09" db="EMBL/GenBank/DDBJ databases">
        <title>Criblamydia sequanensis harbors a mega-plasmid encoding arsenite resistance.</title>
        <authorList>
            <person name="Bertelli C."/>
            <person name="Goesmann A."/>
            <person name="Greub G."/>
        </authorList>
    </citation>
    <scope>NUCLEOTIDE SEQUENCE [LARGE SCALE GENOMIC DNA]</scope>
    <source>
        <strain evidence="9">CRIB-18</strain>
    </source>
</reference>
<dbReference type="HAMAP" id="MF_00017">
    <property type="entry name" value="RecR"/>
    <property type="match status" value="1"/>
</dbReference>
<dbReference type="InterPro" id="IPR034137">
    <property type="entry name" value="TOPRIM_RecR"/>
</dbReference>
<dbReference type="Pfam" id="PF21176">
    <property type="entry name" value="RecR_HhH"/>
    <property type="match status" value="1"/>
</dbReference>
<organism evidence="9 10">
    <name type="scientific">Candidatus Criblamydia sequanensis CRIB-18</name>
    <dbReference type="NCBI Taxonomy" id="1437425"/>
    <lineage>
        <taxon>Bacteria</taxon>
        <taxon>Pseudomonadati</taxon>
        <taxon>Chlamydiota</taxon>
        <taxon>Chlamydiia</taxon>
        <taxon>Parachlamydiales</taxon>
        <taxon>Candidatus Criblamydiaceae</taxon>
        <taxon>Candidatus Criblamydia</taxon>
    </lineage>
</organism>
<dbReference type="CDD" id="cd01025">
    <property type="entry name" value="TOPRIM_recR"/>
    <property type="match status" value="1"/>
</dbReference>
<evidence type="ECO:0000256" key="3">
    <source>
        <dbReference type="ARBA" id="ARBA00022771"/>
    </source>
</evidence>
<keyword evidence="2 7" id="KW-0227">DNA damage</keyword>
<dbReference type="NCBIfam" id="TIGR00615">
    <property type="entry name" value="recR"/>
    <property type="match status" value="1"/>
</dbReference>
<dbReference type="PANTHER" id="PTHR30446">
    <property type="entry name" value="RECOMBINATION PROTEIN RECR"/>
    <property type="match status" value="1"/>
</dbReference>
<evidence type="ECO:0000256" key="4">
    <source>
        <dbReference type="ARBA" id="ARBA00022833"/>
    </source>
</evidence>
<reference evidence="9" key="1">
    <citation type="submission" date="2013-12" db="EMBL/GenBank/DDBJ databases">
        <authorList>
            <person name="Linke B."/>
        </authorList>
    </citation>
    <scope>NUCLEOTIDE SEQUENCE [LARGE SCALE GENOMIC DNA]</scope>
    <source>
        <strain evidence="9">CRIB-18</strain>
    </source>
</reference>
<evidence type="ECO:0000256" key="7">
    <source>
        <dbReference type="HAMAP-Rule" id="MF_00017"/>
    </source>
</evidence>
<dbReference type="GO" id="GO:0003677">
    <property type="term" value="F:DNA binding"/>
    <property type="evidence" value="ECO:0007669"/>
    <property type="project" value="UniProtKB-UniRule"/>
</dbReference>
<sequence length="208" mass="22804">MPRFNLSLKSSIYPDALLALMAELKKFPGVGNKTAERYAIDLLDWKKEELALFAKLLHTLKEEVKLCKRCGCLERNGSCPYCDSERINSGFLCVTASIRDVIAIESIGIFKGCYHVIGGLLSPLQGKGPDSLGINSLKSRLENEKIDELVIAFDPTIEGDATALFLKRELSSLVPTISRLALGLPMGSSLNYIDGGTLSQAFSRRNSF</sequence>
<dbReference type="Pfam" id="PF21175">
    <property type="entry name" value="RecR_C"/>
    <property type="match status" value="1"/>
</dbReference>
<dbReference type="InterPro" id="IPR006171">
    <property type="entry name" value="TOPRIM_dom"/>
</dbReference>
<dbReference type="PROSITE" id="PS50880">
    <property type="entry name" value="TOPRIM"/>
    <property type="match status" value="1"/>
</dbReference>
<keyword evidence="5 7" id="KW-0233">DNA recombination</keyword>
<comment type="similarity">
    <text evidence="7">Belongs to the RecR family.</text>
</comment>
<proteinExistence type="inferred from homology"/>
<dbReference type="InterPro" id="IPR000093">
    <property type="entry name" value="DNA_Rcmb_RecR"/>
</dbReference>
<evidence type="ECO:0000256" key="2">
    <source>
        <dbReference type="ARBA" id="ARBA00022763"/>
    </source>
</evidence>